<name>A0ABP4IYE9_9PSEU</name>
<feature type="domain" description="N-acetyltransferase" evidence="3">
    <location>
        <begin position="2"/>
        <end position="158"/>
    </location>
</feature>
<sequence length="161" mass="17071">MSGVRAAGPGDVAAVVALVHELAEYEKAADECRLTDDRLHAALFGPDPSAAALVATTADGAVVGTAIWFRTFSTWEGVAGMHLEDLYVRPAHRGEGHGLRLLAALAAECTRRGWARLEWNVLYWNEPAIGFYRAIGAGPNEGWTTYRLTGGPLAALAGRAG</sequence>
<evidence type="ECO:0000259" key="3">
    <source>
        <dbReference type="PROSITE" id="PS51186"/>
    </source>
</evidence>
<dbReference type="PROSITE" id="PS51186">
    <property type="entry name" value="GNAT"/>
    <property type="match status" value="1"/>
</dbReference>
<dbReference type="SUPFAM" id="SSF55729">
    <property type="entry name" value="Acyl-CoA N-acyltransferases (Nat)"/>
    <property type="match status" value="1"/>
</dbReference>
<dbReference type="InterPro" id="IPR051016">
    <property type="entry name" value="Diverse_Substrate_AcTransf"/>
</dbReference>
<evidence type="ECO:0000313" key="4">
    <source>
        <dbReference type="EMBL" id="GAA1402378.1"/>
    </source>
</evidence>
<keyword evidence="2" id="KW-0012">Acyltransferase</keyword>
<proteinExistence type="predicted"/>
<dbReference type="InterPro" id="IPR000182">
    <property type="entry name" value="GNAT_dom"/>
</dbReference>
<dbReference type="InterPro" id="IPR016181">
    <property type="entry name" value="Acyl_CoA_acyltransferase"/>
</dbReference>
<evidence type="ECO:0000313" key="5">
    <source>
        <dbReference type="Proteomes" id="UP001501414"/>
    </source>
</evidence>
<dbReference type="Gene3D" id="3.40.630.30">
    <property type="match status" value="1"/>
</dbReference>
<organism evidence="4 5">
    <name type="scientific">Pseudonocardia kongjuensis</name>
    <dbReference type="NCBI Taxonomy" id="102227"/>
    <lineage>
        <taxon>Bacteria</taxon>
        <taxon>Bacillati</taxon>
        <taxon>Actinomycetota</taxon>
        <taxon>Actinomycetes</taxon>
        <taxon>Pseudonocardiales</taxon>
        <taxon>Pseudonocardiaceae</taxon>
        <taxon>Pseudonocardia</taxon>
    </lineage>
</organism>
<evidence type="ECO:0000256" key="2">
    <source>
        <dbReference type="ARBA" id="ARBA00023315"/>
    </source>
</evidence>
<dbReference type="PANTHER" id="PTHR10545">
    <property type="entry name" value="DIAMINE N-ACETYLTRANSFERASE"/>
    <property type="match status" value="1"/>
</dbReference>
<comment type="caution">
    <text evidence="4">The sequence shown here is derived from an EMBL/GenBank/DDBJ whole genome shotgun (WGS) entry which is preliminary data.</text>
</comment>
<dbReference type="PANTHER" id="PTHR10545:SF29">
    <property type="entry name" value="GH14572P-RELATED"/>
    <property type="match status" value="1"/>
</dbReference>
<accession>A0ABP4IYE9</accession>
<dbReference type="Pfam" id="PF00583">
    <property type="entry name" value="Acetyltransf_1"/>
    <property type="match status" value="1"/>
</dbReference>
<reference evidence="5" key="1">
    <citation type="journal article" date="2019" name="Int. J. Syst. Evol. Microbiol.">
        <title>The Global Catalogue of Microorganisms (GCM) 10K type strain sequencing project: providing services to taxonomists for standard genome sequencing and annotation.</title>
        <authorList>
            <consortium name="The Broad Institute Genomics Platform"/>
            <consortium name="The Broad Institute Genome Sequencing Center for Infectious Disease"/>
            <person name="Wu L."/>
            <person name="Ma J."/>
        </authorList>
    </citation>
    <scope>NUCLEOTIDE SEQUENCE [LARGE SCALE GENOMIC DNA]</scope>
    <source>
        <strain evidence="5">JCM 11896</strain>
    </source>
</reference>
<dbReference type="EMBL" id="BAAAJK010000053">
    <property type="protein sequence ID" value="GAA1402378.1"/>
    <property type="molecule type" value="Genomic_DNA"/>
</dbReference>
<dbReference type="Proteomes" id="UP001501414">
    <property type="component" value="Unassembled WGS sequence"/>
</dbReference>
<protein>
    <submittedName>
        <fullName evidence="4">GNAT family N-acetyltransferase</fullName>
    </submittedName>
</protein>
<gene>
    <name evidence="4" type="ORF">GCM10009613_62220</name>
</gene>
<dbReference type="RefSeq" id="WP_344029669.1">
    <property type="nucleotide sequence ID" value="NZ_BAAAJK010000053.1"/>
</dbReference>
<keyword evidence="1" id="KW-0808">Transferase</keyword>
<keyword evidence="5" id="KW-1185">Reference proteome</keyword>
<evidence type="ECO:0000256" key="1">
    <source>
        <dbReference type="ARBA" id="ARBA00022679"/>
    </source>
</evidence>